<dbReference type="Pfam" id="PF02538">
    <property type="entry name" value="Hydantoinase_B"/>
    <property type="match status" value="1"/>
</dbReference>
<gene>
    <name evidence="6" type="primary">apc3</name>
    <name evidence="7" type="ORF">A8135_02435</name>
    <name evidence="6" type="ORF">Ljam_1707</name>
</gene>
<organism evidence="6 8">
    <name type="scientific">Legionella jamestowniensis</name>
    <dbReference type="NCBI Taxonomy" id="455"/>
    <lineage>
        <taxon>Bacteria</taxon>
        <taxon>Pseudomonadati</taxon>
        <taxon>Pseudomonadota</taxon>
        <taxon>Gammaproteobacteria</taxon>
        <taxon>Legionellales</taxon>
        <taxon>Legionellaceae</taxon>
        <taxon>Legionella</taxon>
    </lineage>
</organism>
<dbReference type="OrthoDB" id="9768323at2"/>
<dbReference type="PANTHER" id="PTHR11365">
    <property type="entry name" value="5-OXOPROLINASE RELATED"/>
    <property type="match status" value="1"/>
</dbReference>
<feature type="domain" description="Hydantoinase/oxoprolinase N-terminal" evidence="4">
    <location>
        <begin position="8"/>
        <end position="186"/>
    </location>
</feature>
<dbReference type="Pfam" id="PF01968">
    <property type="entry name" value="Hydantoinase_A"/>
    <property type="match status" value="1"/>
</dbReference>
<comment type="caution">
    <text evidence="6">The sequence shown here is derived from an EMBL/GenBank/DDBJ whole genome shotgun (WGS) entry which is preliminary data.</text>
</comment>
<dbReference type="InterPro" id="IPR003692">
    <property type="entry name" value="Hydantoinase_B"/>
</dbReference>
<dbReference type="STRING" id="455.Ljam_1707"/>
<dbReference type="RefSeq" id="WP_058449623.1">
    <property type="nucleotide sequence ID" value="NZ_CAAAJF010000008.1"/>
</dbReference>
<feature type="domain" description="Hydantoinase B/oxoprolinase" evidence="3">
    <location>
        <begin position="693"/>
        <end position="1201"/>
    </location>
</feature>
<dbReference type="EC" id="6.4.1.8" evidence="6"/>
<dbReference type="Proteomes" id="UP000093336">
    <property type="component" value="Unassembled WGS sequence"/>
</dbReference>
<dbReference type="InterPro" id="IPR045079">
    <property type="entry name" value="Oxoprolinase-like"/>
</dbReference>
<dbReference type="EMBL" id="LYOZ01000026">
    <property type="protein sequence ID" value="OCH97717.1"/>
    <property type="molecule type" value="Genomic_DNA"/>
</dbReference>
<evidence type="ECO:0000313" key="8">
    <source>
        <dbReference type="Proteomes" id="UP000054715"/>
    </source>
</evidence>
<dbReference type="Pfam" id="PF19278">
    <property type="entry name" value="Hydant_A_C"/>
    <property type="match status" value="1"/>
</dbReference>
<dbReference type="GO" id="GO:0017168">
    <property type="term" value="F:5-oxoprolinase (ATP-hydrolyzing) activity"/>
    <property type="evidence" value="ECO:0007669"/>
    <property type="project" value="TreeGrafter"/>
</dbReference>
<dbReference type="InterPro" id="IPR008040">
    <property type="entry name" value="Hydant_A_N"/>
</dbReference>
<dbReference type="GO" id="GO:0016874">
    <property type="term" value="F:ligase activity"/>
    <property type="evidence" value="ECO:0007669"/>
    <property type="project" value="UniProtKB-KW"/>
</dbReference>
<name>A0A0W0UI22_9GAMM</name>
<protein>
    <submittedName>
        <fullName evidence="7">5-oxoprolinase</fullName>
    </submittedName>
    <submittedName>
        <fullName evidence="6">Acetophenone carboxylase gamma subunit</fullName>
        <ecNumber evidence="6">6.4.1.8</ecNumber>
    </submittedName>
</protein>
<dbReference type="GO" id="GO:0006749">
    <property type="term" value="P:glutathione metabolic process"/>
    <property type="evidence" value="ECO:0007669"/>
    <property type="project" value="TreeGrafter"/>
</dbReference>
<dbReference type="AlphaFoldDB" id="A0A0W0UI22"/>
<dbReference type="GO" id="GO:0005829">
    <property type="term" value="C:cytosol"/>
    <property type="evidence" value="ECO:0007669"/>
    <property type="project" value="TreeGrafter"/>
</dbReference>
<dbReference type="Pfam" id="PF05378">
    <property type="entry name" value="Hydant_A_N"/>
    <property type="match status" value="1"/>
</dbReference>
<dbReference type="InterPro" id="IPR049517">
    <property type="entry name" value="ACX-like_C"/>
</dbReference>
<sequence length="1202" mass="131746">MSQPKWEFWIDRGGTFTDVVARNPQGQILTRKLLSDNPESYQDAVIQGILDLLGLQNTTSISAKDIAFVKMGTTLSTNALLERKGEPVVLAITKGFGDALRIGYQKRPDLFALNIVLPSLLYEQVIEIKERIDAQGNILHPLDSLHAKKCMQQAYNQGYRAIALVLMHGYRYHHHEKRLAHLAKKIGFKQISISHQVAPVMKLVGRGDTTVVDAYLSPVLHRYINSLQKQLKGIPLFFMQSNGGLIDVKGFKGKESIFSGPAGGVVGMVKTSQQAGFNKVIGFDMGGTSTDVSHFAGEYERHYACEFAGIRLQTPMMLIHTIAAGGGSLLHFDGLRLIVGPDSAGADPGPCCYGKDGPLTITDCNVILGKIQAGFFPKVFGKTGDQPIDIHRVRKKFQQLTLKINQATGGQQTIEQVAEGYLRVAVENMANAIKKISVQRGYDIGEYLLNCFGGAAGQHACLVADNLNIKTILIHPLAGVLSAYGIGLAEIRTLRESPVEEPLTAISLSALKANYCDLEQANYESLKAQGLLQKVNHRRQIHLRYEGSDTMLAVDYGSLKQIKTAFIKQHRAQFGFADLKKNLIIEGILVETIAEQLDLNEKEEPLSLRQQKDIPVKQTATLFSKNKVNQVPVYQRHDLKPGDCIEGIAIISEMNATTVIEAGWQALVTPKQHLLLTRLQPLPRLKIYSKRVNPVMLEVFNNRFMNIAEQMGEVLQKTANSVNIKERLDFSCAIFDGEGELVANAPHIPVHLGSMSASVKSILHQNRSSIHPGDVFVLNDPYHGGTHLPDITVITPLFTQDKTKLLFFLGSRGHHADIGGITPGSIPAASKTIEEEGILINNFKIVDRGHFLEEALLQKLTESLYPARNPRQNIEDLKAQIAANAHGIQGLNELIQQFGLDVVQAYMKHVRINASLAVKQLLYKLKSGYFRYSMDDGSPIEVHIHIKKIKNTVKACIDFTGTSAQHPGNFNAPTAICHAAILYVLRCLIAENIPLNSGCFTPVDLIIPPQSLLNPSYPAAVVAGNVETSQYVVDTLLGALNAVAASQGTCNNFTFGNATYQYYETLCGGAGAGPHFNGASAVHTHMTNTYLTDPEVLEWRFPVILEEFSIRLGSGGTGKYHGGDGIIRRIRFLESMTANIISSHRKIPPYGLQGGLPGKTGHNWIQRANGKVEELDGCAQVEMQEGDIFVIETPGGGGYGKK</sequence>
<evidence type="ECO:0000313" key="6">
    <source>
        <dbReference type="EMBL" id="KTD07512.1"/>
    </source>
</evidence>
<keyword evidence="6" id="KW-0436">Ligase</keyword>
<dbReference type="Proteomes" id="UP000054715">
    <property type="component" value="Unassembled WGS sequence"/>
</dbReference>
<feature type="domain" description="Acetophenone carboxylase-like C-terminal" evidence="5">
    <location>
        <begin position="585"/>
        <end position="668"/>
    </location>
</feature>
<dbReference type="PATRIC" id="fig|455.5.peg.1799"/>
<reference evidence="7 9" key="2">
    <citation type="submission" date="2016-05" db="EMBL/GenBank/DDBJ databases">
        <authorList>
            <person name="Prochazka B."/>
            <person name="Indra A."/>
            <person name="Hasenberger P."/>
            <person name="Blaschitz M."/>
            <person name="Wagner L."/>
            <person name="Wewalka G."/>
            <person name="Sorschag S."/>
            <person name="Schmid D."/>
            <person name="Ruppitsch W."/>
        </authorList>
    </citation>
    <scope>NUCLEOTIDE SEQUENCE [LARGE SCALE GENOMIC DNA]</scope>
    <source>
        <strain evidence="7 9">974010_12</strain>
    </source>
</reference>
<comment type="similarity">
    <text evidence="1">Belongs to the oxoprolinase family.</text>
</comment>
<dbReference type="PANTHER" id="PTHR11365:SF23">
    <property type="entry name" value="HYPOTHETICAL 5-OXOPROLINASE (EUROFUNG)-RELATED"/>
    <property type="match status" value="1"/>
</dbReference>
<reference evidence="6 8" key="1">
    <citation type="submission" date="2015-11" db="EMBL/GenBank/DDBJ databases">
        <title>Genomic analysis of 38 Legionella species identifies large and diverse effector repertoires.</title>
        <authorList>
            <person name="Burstein D."/>
            <person name="Amaro F."/>
            <person name="Zusman T."/>
            <person name="Lifshitz Z."/>
            <person name="Cohen O."/>
            <person name="Gilbert J.A."/>
            <person name="Pupko T."/>
            <person name="Shuman H.A."/>
            <person name="Segal G."/>
        </authorList>
    </citation>
    <scope>NUCLEOTIDE SEQUENCE [LARGE SCALE GENOMIC DNA]</scope>
    <source>
        <strain evidence="6 8">JA-26-G1-E2</strain>
    </source>
</reference>
<evidence type="ECO:0000259" key="2">
    <source>
        <dbReference type="Pfam" id="PF01968"/>
    </source>
</evidence>
<evidence type="ECO:0000313" key="9">
    <source>
        <dbReference type="Proteomes" id="UP000093336"/>
    </source>
</evidence>
<evidence type="ECO:0000256" key="1">
    <source>
        <dbReference type="ARBA" id="ARBA00010403"/>
    </source>
</evidence>
<evidence type="ECO:0000259" key="4">
    <source>
        <dbReference type="Pfam" id="PF05378"/>
    </source>
</evidence>
<evidence type="ECO:0000259" key="3">
    <source>
        <dbReference type="Pfam" id="PF02538"/>
    </source>
</evidence>
<keyword evidence="9" id="KW-1185">Reference proteome</keyword>
<feature type="domain" description="Hydantoinase A/oxoprolinase" evidence="2">
    <location>
        <begin position="206"/>
        <end position="493"/>
    </location>
</feature>
<dbReference type="InterPro" id="IPR002821">
    <property type="entry name" value="Hydantoinase_A"/>
</dbReference>
<dbReference type="EMBL" id="LNYG01000013">
    <property type="protein sequence ID" value="KTD07512.1"/>
    <property type="molecule type" value="Genomic_DNA"/>
</dbReference>
<evidence type="ECO:0000259" key="5">
    <source>
        <dbReference type="Pfam" id="PF19278"/>
    </source>
</evidence>
<accession>A0A0W0UI22</accession>
<proteinExistence type="inferred from homology"/>
<evidence type="ECO:0000313" key="7">
    <source>
        <dbReference type="EMBL" id="OCH97717.1"/>
    </source>
</evidence>